<gene>
    <name evidence="3" type="ORF">HYY20_13950</name>
</gene>
<evidence type="ECO:0000259" key="2">
    <source>
        <dbReference type="Pfam" id="PF05378"/>
    </source>
</evidence>
<accession>A0A932G274</accession>
<dbReference type="GO" id="GO:0005829">
    <property type="term" value="C:cytosol"/>
    <property type="evidence" value="ECO:0007669"/>
    <property type="project" value="TreeGrafter"/>
</dbReference>
<dbReference type="GO" id="GO:0006749">
    <property type="term" value="P:glutathione metabolic process"/>
    <property type="evidence" value="ECO:0007669"/>
    <property type="project" value="TreeGrafter"/>
</dbReference>
<dbReference type="Proteomes" id="UP000769766">
    <property type="component" value="Unassembled WGS sequence"/>
</dbReference>
<evidence type="ECO:0000313" key="4">
    <source>
        <dbReference type="Proteomes" id="UP000769766"/>
    </source>
</evidence>
<dbReference type="GO" id="GO:0017168">
    <property type="term" value="F:5-oxoprolinase (ATP-hydrolyzing) activity"/>
    <property type="evidence" value="ECO:0007669"/>
    <property type="project" value="TreeGrafter"/>
</dbReference>
<dbReference type="InterPro" id="IPR045079">
    <property type="entry name" value="Oxoprolinase-like"/>
</dbReference>
<dbReference type="EMBL" id="JACPRF010000424">
    <property type="protein sequence ID" value="MBI2877975.1"/>
    <property type="molecule type" value="Genomic_DNA"/>
</dbReference>
<feature type="domain" description="Hydantoinase/oxoprolinase N-terminal" evidence="2">
    <location>
        <begin position="4"/>
        <end position="184"/>
    </location>
</feature>
<dbReference type="PANTHER" id="PTHR11365:SF23">
    <property type="entry name" value="HYPOTHETICAL 5-OXOPROLINASE (EUROFUNG)-RELATED"/>
    <property type="match status" value="1"/>
</dbReference>
<dbReference type="InterPro" id="IPR002821">
    <property type="entry name" value="Hydantoinase_A"/>
</dbReference>
<dbReference type="InterPro" id="IPR008040">
    <property type="entry name" value="Hydant_A_N"/>
</dbReference>
<dbReference type="SUPFAM" id="SSF53067">
    <property type="entry name" value="Actin-like ATPase domain"/>
    <property type="match status" value="1"/>
</dbReference>
<dbReference type="PANTHER" id="PTHR11365">
    <property type="entry name" value="5-OXOPROLINASE RELATED"/>
    <property type="match status" value="1"/>
</dbReference>
<feature type="non-terminal residue" evidence="3">
    <location>
        <position position="272"/>
    </location>
</feature>
<dbReference type="AlphaFoldDB" id="A0A932G274"/>
<dbReference type="InterPro" id="IPR043129">
    <property type="entry name" value="ATPase_NBD"/>
</dbReference>
<organism evidence="3 4">
    <name type="scientific">Tectimicrobiota bacterium</name>
    <dbReference type="NCBI Taxonomy" id="2528274"/>
    <lineage>
        <taxon>Bacteria</taxon>
        <taxon>Pseudomonadati</taxon>
        <taxon>Nitrospinota/Tectimicrobiota group</taxon>
        <taxon>Candidatus Tectimicrobiota</taxon>
    </lineage>
</organism>
<reference evidence="3" key="1">
    <citation type="submission" date="2020-07" db="EMBL/GenBank/DDBJ databases">
        <title>Huge and variable diversity of episymbiotic CPR bacteria and DPANN archaea in groundwater ecosystems.</title>
        <authorList>
            <person name="He C.Y."/>
            <person name="Keren R."/>
            <person name="Whittaker M."/>
            <person name="Farag I.F."/>
            <person name="Doudna J."/>
            <person name="Cate J.H.D."/>
            <person name="Banfield J.F."/>
        </authorList>
    </citation>
    <scope>NUCLEOTIDE SEQUENCE</scope>
    <source>
        <strain evidence="3">NC_groundwater_672_Ag_B-0.1um_62_36</strain>
    </source>
</reference>
<evidence type="ECO:0000259" key="1">
    <source>
        <dbReference type="Pfam" id="PF01968"/>
    </source>
</evidence>
<feature type="domain" description="Hydantoinase A/oxoprolinase" evidence="1">
    <location>
        <begin position="205"/>
        <end position="272"/>
    </location>
</feature>
<name>A0A932G274_UNCTE</name>
<proteinExistence type="predicted"/>
<dbReference type="Pfam" id="PF05378">
    <property type="entry name" value="Hydant_A_N"/>
    <property type="match status" value="1"/>
</dbReference>
<protein>
    <submittedName>
        <fullName evidence="3">Hydantoinase/oxoprolinase family protein</fullName>
    </submittedName>
</protein>
<comment type="caution">
    <text evidence="3">The sequence shown here is derived from an EMBL/GenBank/DDBJ whole genome shotgun (WGS) entry which is preliminary data.</text>
</comment>
<evidence type="ECO:0000313" key="3">
    <source>
        <dbReference type="EMBL" id="MBI2877975.1"/>
    </source>
</evidence>
<dbReference type="Pfam" id="PF01968">
    <property type="entry name" value="Hydantoinase_A"/>
    <property type="match status" value="1"/>
</dbReference>
<sequence>MAYRLGIDVGGTFTDLLLFDETTGKTYLAKTLCTPTDLSAGVMAGIGQICQKAGIGPEGVATILHGTTVATNAILERKGARVGLLVTEGFEQVLHLARSQTPGPLAGWMVMIKPDPLAPLEDTRGVRERMDPRGHVVRPLEEAQLRQALEALHRQGVESLAVSLLHAYANPAHEERVRQVAAEACPDLPVTLSSEILPEFREYERTQTAVVNAYIKPPVRRYLSGLRGKLQEAGLSATVNILRSDGGLMTVEGACERPVYAVLSGPSGGVSG</sequence>